<dbReference type="InterPro" id="IPR011119">
    <property type="entry name" value="Unchr_helicase_relaxase_TraI"/>
</dbReference>
<reference evidence="3 4" key="1">
    <citation type="submission" date="2021-05" db="EMBL/GenBank/DDBJ databases">
        <title>Molecular characterization for Shewanella algae harboring chromosomal blaOXA-55-like strains isolated from clinical and environment sample.</title>
        <authorList>
            <person name="Ohama Y."/>
            <person name="Aoki K."/>
            <person name="Harada S."/>
            <person name="Moriya K."/>
            <person name="Ishii Y."/>
            <person name="Tateda K."/>
        </authorList>
    </citation>
    <scope>NUCLEOTIDE SEQUENCE [LARGE SCALE GENOMIC DNA]</scope>
    <source>
        <strain evidence="3 4">MBTL60-118</strain>
    </source>
</reference>
<feature type="region of interest" description="Disordered" evidence="1">
    <location>
        <begin position="463"/>
        <end position="581"/>
    </location>
</feature>
<dbReference type="NCBIfam" id="NF041494">
    <property type="entry name" value="MobH"/>
    <property type="match status" value="1"/>
</dbReference>
<feature type="compositionally biased region" description="Polar residues" evidence="1">
    <location>
        <begin position="725"/>
        <end position="742"/>
    </location>
</feature>
<sequence length="857" mass="95723">MSLVIQARYLFARTVSGFRDRFGKRWSNSKVSKLELQMESEAKVLDSLLHYPLKTALIPISSAEMLLKRHESKIKLIERDIGLAIDGAEFAQRDLVIHTIRTFIGYCHLIPASEMDHHQYIGGLLEHSLDVSIRSLQNAMSYMLDEMGLIDEDQARRPRYEYAAWVCGLLHDAGKVISNVKVVGENGEVWHPLNENIYEWAQRNNISHYSVIHNKNRLQNDHETNSVHFLPLVLNKMAKDYLLGSHDDLYSMITQTLVHYHSYRGYLFNAVRKADSDSTYADYARVWLHDSSRKKSLTMGVVNALRLLYSDWKVNRPGSDVFIFNGEVYLAAERPIRQVIEKCIEYDIKIPTSARALISILIDKRILSSMSSQSTTANLYLGKFSENDVHQFIEHRTGELANTSPINVIKVEWPNFVIGDNPIPNNVHGALRYNTQRTANVHQLYNDDGFSVVTPKVVVTEEPATVTANEPQGLVVSDESTPQEPAVKKTKPSQKKAATKNTAVKKPLKKAQAAASKEDAKDIKEQEANPTQVAPSTDGDKDASKPATVEPSADGDNDASKPAPVEPSTDGVKEANKPVSAPTEIALPFPWMTKKRRTKPLDEALHKLLSQRDPESIWINDSGDVCVSLDYLTSETGQNRPQVLNALTFMQMLKLFEKKKNTGVVNNNGAKVTYIMLSDDVAVHFTPKEATSRESASTPSVSATQQTTNNTEQQSLPLDEVASKPLTTEANDGSATSESSVANCPPVGIETGDDIPTNEKEQATKPAKRKAKKEPAPRVTNIDDEISPVQEPVQIPYQQLLKMLKEIDSSLTRTQLRAMMKAENISPMTDDKGNITVSLHAVQLEELKWKLRNDNEK</sequence>
<evidence type="ECO:0000256" key="1">
    <source>
        <dbReference type="SAM" id="MobiDB-lite"/>
    </source>
</evidence>
<dbReference type="EMBL" id="BPEU01000013">
    <property type="protein sequence ID" value="GIU41074.1"/>
    <property type="molecule type" value="Genomic_DNA"/>
</dbReference>
<accession>A0ABQ4P0N6</accession>
<feature type="region of interest" description="Disordered" evidence="1">
    <location>
        <begin position="689"/>
        <end position="782"/>
    </location>
</feature>
<feature type="domain" description="Uncharacterised" evidence="2">
    <location>
        <begin position="62"/>
        <end position="369"/>
    </location>
</feature>
<feature type="compositionally biased region" description="Basic residues" evidence="1">
    <location>
        <begin position="488"/>
        <end position="498"/>
    </location>
</feature>
<dbReference type="Pfam" id="PF07514">
    <property type="entry name" value="TraI_2"/>
    <property type="match status" value="1"/>
</dbReference>
<evidence type="ECO:0000259" key="2">
    <source>
        <dbReference type="Pfam" id="PF07514"/>
    </source>
</evidence>
<dbReference type="Gene3D" id="1.10.3210.40">
    <property type="match status" value="1"/>
</dbReference>
<dbReference type="RefSeq" id="WP_220756945.1">
    <property type="nucleotide sequence ID" value="NZ_BPEU01000013.1"/>
</dbReference>
<evidence type="ECO:0000313" key="4">
    <source>
        <dbReference type="Proteomes" id="UP000773469"/>
    </source>
</evidence>
<name>A0ABQ4P0N6_SHECO</name>
<evidence type="ECO:0000313" key="3">
    <source>
        <dbReference type="EMBL" id="GIU41074.1"/>
    </source>
</evidence>
<feature type="compositionally biased region" description="Polar residues" evidence="1">
    <location>
        <begin position="693"/>
        <end position="703"/>
    </location>
</feature>
<gene>
    <name evidence="3" type="ORF">TUM3794_20670</name>
</gene>
<organism evidence="3 4">
    <name type="scientific">Shewanella colwelliana</name>
    <name type="common">Alteromonas colwelliana</name>
    <dbReference type="NCBI Taxonomy" id="23"/>
    <lineage>
        <taxon>Bacteria</taxon>
        <taxon>Pseudomonadati</taxon>
        <taxon>Pseudomonadota</taxon>
        <taxon>Gammaproteobacteria</taxon>
        <taxon>Alteromonadales</taxon>
        <taxon>Shewanellaceae</taxon>
        <taxon>Shewanella</taxon>
    </lineage>
</organism>
<comment type="caution">
    <text evidence="3">The sequence shown here is derived from an EMBL/GenBank/DDBJ whole genome shotgun (WGS) entry which is preliminary data.</text>
</comment>
<proteinExistence type="predicted"/>
<dbReference type="Proteomes" id="UP000773469">
    <property type="component" value="Unassembled WGS sequence"/>
</dbReference>
<feature type="compositionally biased region" description="Low complexity" evidence="1">
    <location>
        <begin position="704"/>
        <end position="714"/>
    </location>
</feature>
<feature type="compositionally biased region" description="Basic and acidic residues" evidence="1">
    <location>
        <begin position="516"/>
        <end position="527"/>
    </location>
</feature>
<keyword evidence="4" id="KW-1185">Reference proteome</keyword>
<protein>
    <recommendedName>
        <fullName evidence="2">Uncharacterized domain-containing protein</fullName>
    </recommendedName>
</protein>